<evidence type="ECO:0000259" key="8">
    <source>
        <dbReference type="Pfam" id="PF02770"/>
    </source>
</evidence>
<dbReference type="InterPro" id="IPR013786">
    <property type="entry name" value="AcylCoA_DH/ox_N"/>
</dbReference>
<evidence type="ECO:0000256" key="3">
    <source>
        <dbReference type="ARBA" id="ARBA00022630"/>
    </source>
</evidence>
<dbReference type="RefSeq" id="WP_011445219.1">
    <property type="nucleotide sequence ID" value="NC_007794.1"/>
</dbReference>
<dbReference type="SUPFAM" id="SSF56645">
    <property type="entry name" value="Acyl-CoA dehydrogenase NM domain-like"/>
    <property type="match status" value="1"/>
</dbReference>
<dbReference type="HOGENOM" id="CLU_018204_5_2_5"/>
<dbReference type="GO" id="GO:0003995">
    <property type="term" value="F:acyl-CoA dehydrogenase activity"/>
    <property type="evidence" value="ECO:0007669"/>
    <property type="project" value="TreeGrafter"/>
</dbReference>
<dbReference type="SUPFAM" id="SSF47203">
    <property type="entry name" value="Acyl-CoA dehydrogenase C-terminal domain-like"/>
    <property type="match status" value="1"/>
</dbReference>
<evidence type="ECO:0000256" key="4">
    <source>
        <dbReference type="ARBA" id="ARBA00022827"/>
    </source>
</evidence>
<protein>
    <submittedName>
        <fullName evidence="10">Acyl-CoA dehydrogenase-like protein</fullName>
    </submittedName>
</protein>
<dbReference type="Pfam" id="PF02771">
    <property type="entry name" value="Acyl-CoA_dh_N"/>
    <property type="match status" value="1"/>
</dbReference>
<dbReference type="EMBL" id="CP000248">
    <property type="protein sequence ID" value="ABD26009.1"/>
    <property type="molecule type" value="Genomic_DNA"/>
</dbReference>
<dbReference type="Gene3D" id="2.40.110.10">
    <property type="entry name" value="Butyryl-CoA Dehydrogenase, subunit A, domain 2"/>
    <property type="match status" value="1"/>
</dbReference>
<evidence type="ECO:0000259" key="9">
    <source>
        <dbReference type="Pfam" id="PF02771"/>
    </source>
</evidence>
<name>Q2G814_NOVAD</name>
<dbReference type="InterPro" id="IPR037069">
    <property type="entry name" value="AcylCoA_DH/ox_N_sf"/>
</dbReference>
<comment type="cofactor">
    <cofactor evidence="1 6">
        <name>FAD</name>
        <dbReference type="ChEBI" id="CHEBI:57692"/>
    </cofactor>
</comment>
<accession>Q2G814</accession>
<evidence type="ECO:0000313" key="10">
    <source>
        <dbReference type="EMBL" id="ABD26009.1"/>
    </source>
</evidence>
<dbReference type="InterPro" id="IPR046373">
    <property type="entry name" value="Acyl-CoA_Oxase/DH_mid-dom_sf"/>
</dbReference>
<evidence type="ECO:0000313" key="11">
    <source>
        <dbReference type="Proteomes" id="UP000009134"/>
    </source>
</evidence>
<keyword evidence="11" id="KW-1185">Reference proteome</keyword>
<keyword evidence="5 6" id="KW-0560">Oxidoreductase</keyword>
<dbReference type="GO" id="GO:0050660">
    <property type="term" value="F:flavin adenine dinucleotide binding"/>
    <property type="evidence" value="ECO:0007669"/>
    <property type="project" value="InterPro"/>
</dbReference>
<dbReference type="InterPro" id="IPR006091">
    <property type="entry name" value="Acyl-CoA_Oxase/DH_mid-dom"/>
</dbReference>
<dbReference type="STRING" id="279238.Saro_1569"/>
<dbReference type="PANTHER" id="PTHR43884:SF20">
    <property type="entry name" value="ACYL-COA DEHYDROGENASE FADE28"/>
    <property type="match status" value="1"/>
</dbReference>
<dbReference type="Pfam" id="PF02770">
    <property type="entry name" value="Acyl-CoA_dh_M"/>
    <property type="match status" value="1"/>
</dbReference>
<proteinExistence type="inferred from homology"/>
<dbReference type="AlphaFoldDB" id="Q2G814"/>
<feature type="domain" description="Acyl-CoA oxidase/dehydrogenase middle" evidence="8">
    <location>
        <begin position="121"/>
        <end position="211"/>
    </location>
</feature>
<dbReference type="InterPro" id="IPR009100">
    <property type="entry name" value="AcylCoA_DH/oxidase_NM_dom_sf"/>
</dbReference>
<evidence type="ECO:0000256" key="1">
    <source>
        <dbReference type="ARBA" id="ARBA00001974"/>
    </source>
</evidence>
<dbReference type="InterPro" id="IPR009075">
    <property type="entry name" value="AcylCo_DH/oxidase_C"/>
</dbReference>
<dbReference type="KEGG" id="nar:Saro_1569"/>
<keyword evidence="3 6" id="KW-0285">Flavoprotein</keyword>
<dbReference type="CDD" id="cd00567">
    <property type="entry name" value="ACAD"/>
    <property type="match status" value="1"/>
</dbReference>
<dbReference type="Pfam" id="PF00441">
    <property type="entry name" value="Acyl-CoA_dh_1"/>
    <property type="match status" value="1"/>
</dbReference>
<dbReference type="Proteomes" id="UP000009134">
    <property type="component" value="Chromosome"/>
</dbReference>
<evidence type="ECO:0000259" key="7">
    <source>
        <dbReference type="Pfam" id="PF00441"/>
    </source>
</evidence>
<evidence type="ECO:0000256" key="6">
    <source>
        <dbReference type="RuleBase" id="RU362125"/>
    </source>
</evidence>
<dbReference type="InterPro" id="IPR036250">
    <property type="entry name" value="AcylCo_DH-like_C"/>
</dbReference>
<evidence type="ECO:0000256" key="5">
    <source>
        <dbReference type="ARBA" id="ARBA00023002"/>
    </source>
</evidence>
<reference evidence="11" key="1">
    <citation type="submission" date="2006-01" db="EMBL/GenBank/DDBJ databases">
        <title>Complete sequence of Novosphingobium aromaticivorans DSM 12444.</title>
        <authorList>
            <consortium name="US DOE Joint Genome Institute"/>
            <person name="Copeland A."/>
            <person name="Lucas S."/>
            <person name="Lapidus A."/>
            <person name="Barry K."/>
            <person name="Detter J.C."/>
            <person name="Glavina T."/>
            <person name="Hammon N."/>
            <person name="Israni S."/>
            <person name="Pitluck S."/>
            <person name="Chain P."/>
            <person name="Malfatti S."/>
            <person name="Shin M."/>
            <person name="Vergez L."/>
            <person name="Schmutz J."/>
            <person name="Larimer F."/>
            <person name="Land M."/>
            <person name="Kyrpides N."/>
            <person name="Ivanova N."/>
            <person name="Fredrickson J."/>
            <person name="Balkwill D."/>
            <person name="Romine M.F."/>
            <person name="Richardson P."/>
        </authorList>
    </citation>
    <scope>NUCLEOTIDE SEQUENCE [LARGE SCALE GENOMIC DNA]</scope>
    <source>
        <strain evidence="11">ATCC 700278 / DSM 12444 / CCUG 56034 / CIP 105152 / NBRC 16084 / F199</strain>
    </source>
</reference>
<evidence type="ECO:0000256" key="2">
    <source>
        <dbReference type="ARBA" id="ARBA00009347"/>
    </source>
</evidence>
<dbReference type="eggNOG" id="COG1960">
    <property type="taxonomic scope" value="Bacteria"/>
</dbReference>
<feature type="domain" description="Acyl-CoA dehydrogenase/oxidase N-terminal" evidence="9">
    <location>
        <begin position="6"/>
        <end position="104"/>
    </location>
</feature>
<sequence>MRFTYSDEQAMLLDSVDRFGAEQFPPADRHHLVQQGRSAETAKWAMMAELGWLLLPIPEECGGLGGGVVELMALGEGFGRHLVPGAYVASSVLASALLAHGGEAMHGLIGQLGAGEAIAAAALLEDDGSYDLHHVAATAQGAGGDWTLTGAKCHVEDGGDADWFIVPARTSGGVADRDGISLFLVPADAPGLKVERFRAIDGHRHARLTLEGTTAQAFGPLGEALPLIEAAVARANCALLAEAVGSMEAVSAITLEYLRTREQFGRPIGTFQVLQHRMVDMRIACEEARAMLCHVAMAIPKGEAAFQRAVSAAKVRIGECGVYVGQQAVQLHGGVGFSDELIVSHHLKRQMMLAIAHGSVDHYRTRFAA</sequence>
<keyword evidence="4 6" id="KW-0274">FAD</keyword>
<dbReference type="PANTHER" id="PTHR43884">
    <property type="entry name" value="ACYL-COA DEHYDROGENASE"/>
    <property type="match status" value="1"/>
</dbReference>
<gene>
    <name evidence="10" type="ordered locus">Saro_1569</name>
</gene>
<dbReference type="Gene3D" id="1.20.140.10">
    <property type="entry name" value="Butyryl-CoA Dehydrogenase, subunit A, domain 3"/>
    <property type="match status" value="1"/>
</dbReference>
<organism evidence="10 11">
    <name type="scientific">Novosphingobium aromaticivorans (strain ATCC 700278 / DSM 12444 / CCUG 56034 / CIP 105152 / NBRC 16084 / F199)</name>
    <dbReference type="NCBI Taxonomy" id="279238"/>
    <lineage>
        <taxon>Bacteria</taxon>
        <taxon>Pseudomonadati</taxon>
        <taxon>Pseudomonadota</taxon>
        <taxon>Alphaproteobacteria</taxon>
        <taxon>Sphingomonadales</taxon>
        <taxon>Sphingomonadaceae</taxon>
        <taxon>Novosphingobium</taxon>
    </lineage>
</organism>
<comment type="similarity">
    <text evidence="2 6">Belongs to the acyl-CoA dehydrogenase family.</text>
</comment>
<dbReference type="Gene3D" id="1.10.540.10">
    <property type="entry name" value="Acyl-CoA dehydrogenase/oxidase, N-terminal domain"/>
    <property type="match status" value="1"/>
</dbReference>
<feature type="domain" description="Acyl-CoA dehydrogenase/oxidase C-terminal" evidence="7">
    <location>
        <begin position="237"/>
        <end position="361"/>
    </location>
</feature>